<name>A0A8J5LW65_9STRA</name>
<keyword evidence="2" id="KW-1185">Reference proteome</keyword>
<dbReference type="Proteomes" id="UP000709295">
    <property type="component" value="Unassembled WGS sequence"/>
</dbReference>
<proteinExistence type="predicted"/>
<evidence type="ECO:0000313" key="2">
    <source>
        <dbReference type="Proteomes" id="UP000709295"/>
    </source>
</evidence>
<comment type="caution">
    <text evidence="1">The sequence shown here is derived from an EMBL/GenBank/DDBJ whole genome shotgun (WGS) entry which is preliminary data.</text>
</comment>
<dbReference type="AlphaFoldDB" id="A0A8J5LW65"/>
<gene>
    <name evidence="1" type="ORF">JG688_00016492</name>
</gene>
<dbReference type="EMBL" id="JAENGY010002073">
    <property type="protein sequence ID" value="KAG6945565.1"/>
    <property type="molecule type" value="Genomic_DNA"/>
</dbReference>
<protein>
    <submittedName>
        <fullName evidence="1">Uncharacterized protein</fullName>
    </submittedName>
</protein>
<evidence type="ECO:0000313" key="1">
    <source>
        <dbReference type="EMBL" id="KAG6945565.1"/>
    </source>
</evidence>
<accession>A0A8J5LW65</accession>
<reference evidence="1" key="1">
    <citation type="submission" date="2021-01" db="EMBL/GenBank/DDBJ databases">
        <title>Phytophthora aleatoria, a newly-described species from Pinus radiata is distinct from Phytophthora cactorum isolates based on comparative genomics.</title>
        <authorList>
            <person name="Mcdougal R."/>
            <person name="Panda P."/>
            <person name="Williams N."/>
            <person name="Studholme D.J."/>
        </authorList>
    </citation>
    <scope>NUCLEOTIDE SEQUENCE</scope>
    <source>
        <strain evidence="1">NZFS 4037</strain>
    </source>
</reference>
<sequence length="96" mass="11535">MPRGWKRSMVSKSLIGTRRRLLYLQQHASFASNLPRSQSGGQSEREPRTWCPYFRPAFRTENYRHNYETCHSRLWKQYSAAPDEEKQYIFRSSRSC</sequence>
<organism evidence="1 2">
    <name type="scientific">Phytophthora aleatoria</name>
    <dbReference type="NCBI Taxonomy" id="2496075"/>
    <lineage>
        <taxon>Eukaryota</taxon>
        <taxon>Sar</taxon>
        <taxon>Stramenopiles</taxon>
        <taxon>Oomycota</taxon>
        <taxon>Peronosporomycetes</taxon>
        <taxon>Peronosporales</taxon>
        <taxon>Peronosporaceae</taxon>
        <taxon>Phytophthora</taxon>
    </lineage>
</organism>